<dbReference type="RefSeq" id="WP_093107064.1">
    <property type="nucleotide sequence ID" value="NZ_FNOS01000004.1"/>
</dbReference>
<dbReference type="SUPFAM" id="SSF53850">
    <property type="entry name" value="Periplasmic binding protein-like II"/>
    <property type="match status" value="1"/>
</dbReference>
<dbReference type="PANTHER" id="PTHR33376">
    <property type="match status" value="1"/>
</dbReference>
<evidence type="ECO:0000313" key="5">
    <source>
        <dbReference type="EMBL" id="SDX93599.1"/>
    </source>
</evidence>
<evidence type="ECO:0000256" key="3">
    <source>
        <dbReference type="ARBA" id="ARBA00022729"/>
    </source>
</evidence>
<proteinExistence type="inferred from homology"/>
<dbReference type="PIRSF" id="PIRSF006470">
    <property type="entry name" value="DctB"/>
    <property type="match status" value="1"/>
</dbReference>
<reference evidence="5 6" key="1">
    <citation type="submission" date="2016-10" db="EMBL/GenBank/DDBJ databases">
        <authorList>
            <person name="Varghese N."/>
            <person name="Submissions S."/>
        </authorList>
    </citation>
    <scope>NUCLEOTIDE SEQUENCE [LARGE SCALE GENOMIC DNA]</scope>
    <source>
        <strain evidence="5 6">DSM 20748</strain>
    </source>
</reference>
<keyword evidence="3 4" id="KW-0732">Signal</keyword>
<comment type="caution">
    <text evidence="5">The sequence shown here is derived from an EMBL/GenBank/DDBJ whole genome shotgun (WGS) entry which is preliminary data.</text>
</comment>
<feature type="signal peptide" evidence="4">
    <location>
        <begin position="1"/>
        <end position="18"/>
    </location>
</feature>
<evidence type="ECO:0000256" key="2">
    <source>
        <dbReference type="ARBA" id="ARBA00022448"/>
    </source>
</evidence>
<dbReference type="EMBL" id="FNOS01000004">
    <property type="protein sequence ID" value="SDX93599.1"/>
    <property type="molecule type" value="Genomic_DNA"/>
</dbReference>
<dbReference type="InterPro" id="IPR004682">
    <property type="entry name" value="TRAP_DctP"/>
</dbReference>
<dbReference type="Gene3D" id="3.40.190.170">
    <property type="entry name" value="Bacterial extracellular solute-binding protein, family 7"/>
    <property type="match status" value="1"/>
</dbReference>
<evidence type="ECO:0000256" key="1">
    <source>
        <dbReference type="ARBA" id="ARBA00009023"/>
    </source>
</evidence>
<accession>A0A1H3FTY2</accession>
<evidence type="ECO:0000313" key="6">
    <source>
        <dbReference type="Proteomes" id="UP000198647"/>
    </source>
</evidence>
<feature type="chain" id="PRO_5045864314" evidence="4">
    <location>
        <begin position="19"/>
        <end position="346"/>
    </location>
</feature>
<dbReference type="InterPro" id="IPR038404">
    <property type="entry name" value="TRAP_DctP_sf"/>
</dbReference>
<keyword evidence="5" id="KW-0675">Receptor</keyword>
<sequence length="346" mass="38504">MKKLFGIILLVVVFVLSACGNSSEEGSGGEGSEDPLKIVAAHNQTDPENPYQKGLLAFKDSVEEKSDGNIEVEVHAGTIGTSETELVEKLQTGAADVVLVSPGFMTSSGIDQVDLFAFPYLFESYEHWEKTVQGEVGDEMAQIINEESNNDFRMLGYWTAGVRHYYGDEPLQKMSDLEGKKIRTQTSGVVANFWEETGAVPSSVAWGELYQALQQDVVDAAENAYPYFVQQDHHQTPNGKYITETGHDYTTRFLMISGDTYDNLTDEQKEIIDKASEASVEAEWEELHAQEEEYKQQAIDDGAEVNQIDRQPFIDLAKPIQDKVAEKIGVTDLLKKIREIGDSVEE</sequence>
<comment type="similarity">
    <text evidence="1">Belongs to the bacterial solute-binding protein 7 family.</text>
</comment>
<dbReference type="PANTHER" id="PTHR33376:SF7">
    <property type="entry name" value="C4-DICARBOXYLATE-BINDING PROTEIN DCTB"/>
    <property type="match status" value="1"/>
</dbReference>
<dbReference type="CDD" id="cd13603">
    <property type="entry name" value="PBP2_TRAP_Siap_TeaA_like"/>
    <property type="match status" value="1"/>
</dbReference>
<dbReference type="NCBIfam" id="NF037995">
    <property type="entry name" value="TRAP_S1"/>
    <property type="match status" value="1"/>
</dbReference>
<keyword evidence="6" id="KW-1185">Reference proteome</keyword>
<protein>
    <submittedName>
        <fullName evidence="5">Tripartite ATP-independent transporter solute receptor, DctP family</fullName>
    </submittedName>
</protein>
<keyword evidence="2" id="KW-0813">Transport</keyword>
<dbReference type="PROSITE" id="PS51257">
    <property type="entry name" value="PROKAR_LIPOPROTEIN"/>
    <property type="match status" value="1"/>
</dbReference>
<dbReference type="Pfam" id="PF03480">
    <property type="entry name" value="DctP"/>
    <property type="match status" value="1"/>
</dbReference>
<gene>
    <name evidence="5" type="ORF">SAMN04488081_1653</name>
</gene>
<name>A0A1H3FTY2_9BACI</name>
<dbReference type="Proteomes" id="UP000198647">
    <property type="component" value="Unassembled WGS sequence"/>
</dbReference>
<evidence type="ECO:0000256" key="4">
    <source>
        <dbReference type="SAM" id="SignalP"/>
    </source>
</evidence>
<dbReference type="InterPro" id="IPR018389">
    <property type="entry name" value="DctP_fam"/>
</dbReference>
<organism evidence="5 6">
    <name type="scientific">Salimicrobium album</name>
    <dbReference type="NCBI Taxonomy" id="50717"/>
    <lineage>
        <taxon>Bacteria</taxon>
        <taxon>Bacillati</taxon>
        <taxon>Bacillota</taxon>
        <taxon>Bacilli</taxon>
        <taxon>Bacillales</taxon>
        <taxon>Bacillaceae</taxon>
        <taxon>Salimicrobium</taxon>
    </lineage>
</organism>